<name>A0A074YCH2_AURSE</name>
<evidence type="ECO:0000256" key="4">
    <source>
        <dbReference type="ARBA" id="ARBA00023136"/>
    </source>
</evidence>
<dbReference type="OMA" id="RNKFIGW"/>
<evidence type="ECO:0000256" key="5">
    <source>
        <dbReference type="SAM" id="Phobius"/>
    </source>
</evidence>
<dbReference type="GO" id="GO:0044183">
    <property type="term" value="F:protein folding chaperone"/>
    <property type="evidence" value="ECO:0007669"/>
    <property type="project" value="InterPro"/>
</dbReference>
<evidence type="ECO:0000256" key="2">
    <source>
        <dbReference type="ARBA" id="ARBA00022692"/>
    </source>
</evidence>
<dbReference type="Pfam" id="PF03669">
    <property type="entry name" value="ASTER"/>
    <property type="match status" value="1"/>
</dbReference>
<dbReference type="HOGENOM" id="CLU_129456_0_0_1"/>
<dbReference type="GO" id="GO:0005789">
    <property type="term" value="C:endoplasmic reticulum membrane"/>
    <property type="evidence" value="ECO:0007669"/>
    <property type="project" value="InterPro"/>
</dbReference>
<evidence type="ECO:0000256" key="1">
    <source>
        <dbReference type="ARBA" id="ARBA00004370"/>
    </source>
</evidence>
<evidence type="ECO:0000313" key="6">
    <source>
        <dbReference type="EMBL" id="KEQ95493.1"/>
    </source>
</evidence>
<dbReference type="FunCoup" id="A0A074YCH2">
    <property type="interactions" value="19"/>
</dbReference>
<keyword evidence="3 5" id="KW-1133">Transmembrane helix</keyword>
<dbReference type="InterPro" id="IPR005351">
    <property type="entry name" value="ASTER"/>
</dbReference>
<keyword evidence="2 5" id="KW-0812">Transmembrane</keyword>
<gene>
    <name evidence="6" type="ORF">AUEXF2481DRAFT_220681</name>
</gene>
<sequence>MVSKKDMRRGDLIVPYAEPADAKSEADVTGVFGSTLPMAAIFTRNKMIGWVAVIFAVQNWLSETPESTKNQSTPGYMTVGMALMSTAVAYLPLFMPPIAAPGMGSGTEAPAAAAVPTP</sequence>
<dbReference type="GeneID" id="25362612"/>
<dbReference type="RefSeq" id="XP_013344023.1">
    <property type="nucleotide sequence ID" value="XM_013488569.1"/>
</dbReference>
<reference evidence="6 7" key="1">
    <citation type="journal article" date="2014" name="BMC Genomics">
        <title>Genome sequencing of four Aureobasidium pullulans varieties: biotechnological potential, stress tolerance, and description of new species.</title>
        <authorList>
            <person name="Gostin Ar C."/>
            <person name="Ohm R.A."/>
            <person name="Kogej T."/>
            <person name="Sonjak S."/>
            <person name="Turk M."/>
            <person name="Zajc J."/>
            <person name="Zalar P."/>
            <person name="Grube M."/>
            <person name="Sun H."/>
            <person name="Han J."/>
            <person name="Sharma A."/>
            <person name="Chiniquy J."/>
            <person name="Ngan C.Y."/>
            <person name="Lipzen A."/>
            <person name="Barry K."/>
            <person name="Grigoriev I.V."/>
            <person name="Gunde-Cimerman N."/>
        </authorList>
    </citation>
    <scope>NUCLEOTIDE SEQUENCE [LARGE SCALE GENOMIC DNA]</scope>
    <source>
        <strain evidence="6 7">EXF-2481</strain>
    </source>
</reference>
<dbReference type="InParanoid" id="A0A074YCH2"/>
<proteinExistence type="predicted"/>
<dbReference type="STRING" id="1043005.A0A074YCH2"/>
<dbReference type="GO" id="GO:0045048">
    <property type="term" value="P:protein insertion into ER membrane"/>
    <property type="evidence" value="ECO:0007669"/>
    <property type="project" value="InterPro"/>
</dbReference>
<dbReference type="OrthoDB" id="284718at2759"/>
<comment type="subcellular location">
    <subcellularLocation>
        <location evidence="1">Membrane</location>
    </subcellularLocation>
</comment>
<dbReference type="PANTHER" id="PTHR28038">
    <property type="entry name" value="ADL329WP"/>
    <property type="match status" value="1"/>
</dbReference>
<accession>A0A074YCH2</accession>
<evidence type="ECO:0000313" key="7">
    <source>
        <dbReference type="Proteomes" id="UP000030641"/>
    </source>
</evidence>
<dbReference type="AlphaFoldDB" id="A0A074YCH2"/>
<organism evidence="6 7">
    <name type="scientific">Aureobasidium subglaciale (strain EXF-2481)</name>
    <name type="common">Aureobasidium pullulans var. subglaciale</name>
    <dbReference type="NCBI Taxonomy" id="1043005"/>
    <lineage>
        <taxon>Eukaryota</taxon>
        <taxon>Fungi</taxon>
        <taxon>Dikarya</taxon>
        <taxon>Ascomycota</taxon>
        <taxon>Pezizomycotina</taxon>
        <taxon>Dothideomycetes</taxon>
        <taxon>Dothideomycetidae</taxon>
        <taxon>Dothideales</taxon>
        <taxon>Saccotheciaceae</taxon>
        <taxon>Aureobasidium</taxon>
    </lineage>
</organism>
<dbReference type="Proteomes" id="UP000030641">
    <property type="component" value="Unassembled WGS sequence"/>
</dbReference>
<evidence type="ECO:0000256" key="3">
    <source>
        <dbReference type="ARBA" id="ARBA00022989"/>
    </source>
</evidence>
<dbReference type="EMBL" id="KL584759">
    <property type="protein sequence ID" value="KEQ95493.1"/>
    <property type="molecule type" value="Genomic_DNA"/>
</dbReference>
<keyword evidence="4 5" id="KW-0472">Membrane</keyword>
<feature type="transmembrane region" description="Helical" evidence="5">
    <location>
        <begin position="74"/>
        <end position="93"/>
    </location>
</feature>
<evidence type="ECO:0008006" key="8">
    <source>
        <dbReference type="Google" id="ProtNLM"/>
    </source>
</evidence>
<protein>
    <recommendedName>
        <fullName evidence="8">Protein Asterix</fullName>
    </recommendedName>
</protein>
<dbReference type="PANTHER" id="PTHR28038:SF1">
    <property type="entry name" value="ADL329WP"/>
    <property type="match status" value="1"/>
</dbReference>
<keyword evidence="7" id="KW-1185">Reference proteome</keyword>